<dbReference type="PANTHER" id="PTHR13906:SF3">
    <property type="entry name" value="GHRELIN O-ACYLTRANSFERASE"/>
    <property type="match status" value="1"/>
</dbReference>
<dbReference type="Pfam" id="PF03062">
    <property type="entry name" value="MBOAT"/>
    <property type="match status" value="1"/>
</dbReference>
<keyword evidence="10" id="KW-1185">Reference proteome</keyword>
<feature type="transmembrane region" description="Helical" evidence="8">
    <location>
        <begin position="451"/>
        <end position="468"/>
    </location>
</feature>
<proteinExistence type="predicted"/>
<evidence type="ECO:0000256" key="1">
    <source>
        <dbReference type="ARBA" id="ARBA00004477"/>
    </source>
</evidence>
<evidence type="ECO:0000256" key="5">
    <source>
        <dbReference type="ARBA" id="ARBA00022989"/>
    </source>
</evidence>
<evidence type="ECO:0000313" key="9">
    <source>
        <dbReference type="EMBL" id="KAK9974307.1"/>
    </source>
</evidence>
<keyword evidence="3 8" id="KW-0812">Transmembrane</keyword>
<keyword evidence="4" id="KW-0256">Endoplasmic reticulum</keyword>
<keyword evidence="6 8" id="KW-0472">Membrane</keyword>
<organism evidence="9 10">
    <name type="scientific">Culter alburnus</name>
    <name type="common">Topmouth culter</name>
    <dbReference type="NCBI Taxonomy" id="194366"/>
    <lineage>
        <taxon>Eukaryota</taxon>
        <taxon>Metazoa</taxon>
        <taxon>Chordata</taxon>
        <taxon>Craniata</taxon>
        <taxon>Vertebrata</taxon>
        <taxon>Euteleostomi</taxon>
        <taxon>Actinopterygii</taxon>
        <taxon>Neopterygii</taxon>
        <taxon>Teleostei</taxon>
        <taxon>Ostariophysi</taxon>
        <taxon>Cypriniformes</taxon>
        <taxon>Xenocyprididae</taxon>
        <taxon>Xenocypridinae</taxon>
        <taxon>Culter</taxon>
    </lineage>
</organism>
<dbReference type="InterPro" id="IPR049941">
    <property type="entry name" value="LPLAT_7/PORCN-like"/>
</dbReference>
<keyword evidence="7" id="KW-0012">Acyltransferase</keyword>
<dbReference type="InterPro" id="IPR004299">
    <property type="entry name" value="MBOAT_fam"/>
</dbReference>
<feature type="transmembrane region" description="Helical" evidence="8">
    <location>
        <begin position="46"/>
        <end position="73"/>
    </location>
</feature>
<dbReference type="GO" id="GO:0030258">
    <property type="term" value="P:lipid modification"/>
    <property type="evidence" value="ECO:0007669"/>
    <property type="project" value="TreeGrafter"/>
</dbReference>
<accession>A0AAW2ALM2</accession>
<evidence type="ECO:0000256" key="8">
    <source>
        <dbReference type="SAM" id="Phobius"/>
    </source>
</evidence>
<dbReference type="GO" id="GO:0005789">
    <property type="term" value="C:endoplasmic reticulum membrane"/>
    <property type="evidence" value="ECO:0007669"/>
    <property type="project" value="UniProtKB-SubCell"/>
</dbReference>
<feature type="transmembrane region" description="Helical" evidence="8">
    <location>
        <begin position="107"/>
        <end position="126"/>
    </location>
</feature>
<evidence type="ECO:0000256" key="2">
    <source>
        <dbReference type="ARBA" id="ARBA00022679"/>
    </source>
</evidence>
<protein>
    <recommendedName>
        <fullName evidence="11">Ghrelin O-acyltransferase</fullName>
    </recommendedName>
</protein>
<dbReference type="AlphaFoldDB" id="A0AAW2ALM2"/>
<feature type="transmembrane region" description="Helical" evidence="8">
    <location>
        <begin position="418"/>
        <end position="439"/>
    </location>
</feature>
<evidence type="ECO:0000256" key="4">
    <source>
        <dbReference type="ARBA" id="ARBA00022824"/>
    </source>
</evidence>
<feature type="transmembrane region" description="Helical" evidence="8">
    <location>
        <begin position="369"/>
        <end position="398"/>
    </location>
</feature>
<dbReference type="GO" id="GO:0016412">
    <property type="term" value="F:serine O-acyltransferase activity"/>
    <property type="evidence" value="ECO:0007669"/>
    <property type="project" value="TreeGrafter"/>
</dbReference>
<evidence type="ECO:0000313" key="10">
    <source>
        <dbReference type="Proteomes" id="UP001479290"/>
    </source>
</evidence>
<evidence type="ECO:0000256" key="7">
    <source>
        <dbReference type="ARBA" id="ARBA00023315"/>
    </source>
</evidence>
<feature type="transmembrane region" description="Helical" evidence="8">
    <location>
        <begin position="199"/>
        <end position="225"/>
    </location>
</feature>
<evidence type="ECO:0000256" key="6">
    <source>
        <dbReference type="ARBA" id="ARBA00023136"/>
    </source>
</evidence>
<feature type="transmembrane region" description="Helical" evidence="8">
    <location>
        <begin position="237"/>
        <end position="257"/>
    </location>
</feature>
<evidence type="ECO:0008006" key="11">
    <source>
        <dbReference type="Google" id="ProtNLM"/>
    </source>
</evidence>
<gene>
    <name evidence="9" type="ORF">ABG768_022411</name>
</gene>
<dbReference type="Proteomes" id="UP001479290">
    <property type="component" value="Unassembled WGS sequence"/>
</dbReference>
<feature type="transmembrane region" description="Helical" evidence="8">
    <location>
        <begin position="85"/>
        <end position="101"/>
    </location>
</feature>
<evidence type="ECO:0000256" key="3">
    <source>
        <dbReference type="ARBA" id="ARBA00022692"/>
    </source>
</evidence>
<comment type="caution">
    <text evidence="9">The sequence shown here is derived from an EMBL/GenBank/DDBJ whole genome shotgun (WGS) entry which is preliminary data.</text>
</comment>
<keyword evidence="2" id="KW-0808">Transferase</keyword>
<dbReference type="PANTHER" id="PTHR13906">
    <property type="entry name" value="PORCUPINE"/>
    <property type="match status" value="1"/>
</dbReference>
<dbReference type="EMBL" id="JAWDJR010000005">
    <property type="protein sequence ID" value="KAK9974307.1"/>
    <property type="molecule type" value="Genomic_DNA"/>
</dbReference>
<keyword evidence="5 8" id="KW-1133">Transmembrane helix</keyword>
<sequence>MSDYLCTPGIQKDKIKDKLAIHIYHISFTHTHHLRSYHKSSLVMDLVWVFCGGSLQLFYQFLNISFAFLFCCLARQGHLSIINRYIYLTLGGFILAIVTMGPYSLLLFFSAVLLLLLIHCLHPVHIHQWTLGLQMCWQTCWHLYIQYQLYWLQETPDSRLLLAISALMLMTQRVSSLSLDLQEGTLTSPFQNKSQDQSVLISFLSYLLYFPALLGGPLCSFKTFVESVRQMSVTPPFASYLANLTLKILQVVVLVWIKYPLKELLTSLLTFRNSTYVCQDILWIWILSLLLKMNYYAHWKISECVNSAAGIGLHGYGHSGRTSWDGLSDGSPWVTETSSRPSVFARQWNRTTAAWLRRMVFKRSNKSPLFMTFGFSAWWHGLHPGQIFGFLIWAFTVQGDYKLHHFLHPKLTSLWRKWLYVCLNWAFTQLTISCVVVCVELQSLASVKLLWSSYITVFPLLSILMILIL</sequence>
<name>A0AAW2ALM2_CULAL</name>
<comment type="subcellular location">
    <subcellularLocation>
        <location evidence="1">Endoplasmic reticulum membrane</location>
        <topology evidence="1">Multi-pass membrane protein</topology>
    </subcellularLocation>
</comment>
<reference evidence="9 10" key="1">
    <citation type="submission" date="2024-05" db="EMBL/GenBank/DDBJ databases">
        <title>A high-quality chromosomal-level genome assembly of Topmouth culter (Culter alburnus).</title>
        <authorList>
            <person name="Zhao H."/>
        </authorList>
    </citation>
    <scope>NUCLEOTIDE SEQUENCE [LARGE SCALE GENOMIC DNA]</scope>
    <source>
        <strain evidence="9">CATC2023</strain>
        <tissue evidence="9">Muscle</tissue>
    </source>
</reference>